<dbReference type="PANTHER" id="PTHR45797:SF1">
    <property type="entry name" value="HELICASE ARIP4"/>
    <property type="match status" value="1"/>
</dbReference>
<evidence type="ECO:0000256" key="1">
    <source>
        <dbReference type="ARBA" id="ARBA00004123"/>
    </source>
</evidence>
<dbReference type="Gene3D" id="3.40.50.300">
    <property type="entry name" value="P-loop containing nucleotide triphosphate hydrolases"/>
    <property type="match status" value="1"/>
</dbReference>
<dbReference type="OrthoDB" id="2020972at2759"/>
<reference evidence="11" key="1">
    <citation type="submission" date="2016-06" db="UniProtKB">
        <authorList>
            <consortium name="WormBaseParasite"/>
        </authorList>
    </citation>
    <scope>IDENTIFICATION</scope>
</reference>
<evidence type="ECO:0000256" key="3">
    <source>
        <dbReference type="ARBA" id="ARBA00022741"/>
    </source>
</evidence>
<evidence type="ECO:0000259" key="8">
    <source>
        <dbReference type="Pfam" id="PF00176"/>
    </source>
</evidence>
<dbReference type="GO" id="GO:0005524">
    <property type="term" value="F:ATP binding"/>
    <property type="evidence" value="ECO:0007669"/>
    <property type="project" value="UniProtKB-KW"/>
</dbReference>
<dbReference type="SUPFAM" id="SSF52540">
    <property type="entry name" value="P-loop containing nucleoside triphosphate hydrolases"/>
    <property type="match status" value="1"/>
</dbReference>
<keyword evidence="3" id="KW-0547">Nucleotide-binding</keyword>
<keyword evidence="10" id="KW-1185">Reference proteome</keyword>
<evidence type="ECO:0000256" key="6">
    <source>
        <dbReference type="ARBA" id="ARBA00023125"/>
    </source>
</evidence>
<dbReference type="PANTHER" id="PTHR45797">
    <property type="entry name" value="RAD54-LIKE"/>
    <property type="match status" value="1"/>
</dbReference>
<evidence type="ECO:0000313" key="9">
    <source>
        <dbReference type="EMBL" id="VDN25165.1"/>
    </source>
</evidence>
<evidence type="ECO:0000313" key="11">
    <source>
        <dbReference type="WBParaSite" id="GPUH_0001501701-mRNA-1"/>
    </source>
</evidence>
<gene>
    <name evidence="9" type="ORF">GPUH_LOCUS14997</name>
</gene>
<keyword evidence="5" id="KW-0067">ATP-binding</keyword>
<evidence type="ECO:0000256" key="5">
    <source>
        <dbReference type="ARBA" id="ARBA00022840"/>
    </source>
</evidence>
<dbReference type="Gene3D" id="3.40.50.10810">
    <property type="entry name" value="Tandem AAA-ATPase domain"/>
    <property type="match status" value="1"/>
</dbReference>
<dbReference type="InterPro" id="IPR027417">
    <property type="entry name" value="P-loop_NTPase"/>
</dbReference>
<name>A0A183E206_9BILA</name>
<comment type="similarity">
    <text evidence="2">Belongs to the SNF2/RAD54 helicase family.</text>
</comment>
<accession>A0A183E206</accession>
<evidence type="ECO:0000256" key="2">
    <source>
        <dbReference type="ARBA" id="ARBA00007025"/>
    </source>
</evidence>
<organism evidence="11">
    <name type="scientific">Gongylonema pulchrum</name>
    <dbReference type="NCBI Taxonomy" id="637853"/>
    <lineage>
        <taxon>Eukaryota</taxon>
        <taxon>Metazoa</taxon>
        <taxon>Ecdysozoa</taxon>
        <taxon>Nematoda</taxon>
        <taxon>Chromadorea</taxon>
        <taxon>Rhabditida</taxon>
        <taxon>Spirurina</taxon>
        <taxon>Spiruromorpha</taxon>
        <taxon>Spiruroidea</taxon>
        <taxon>Gongylonematidae</taxon>
        <taxon>Gongylonema</taxon>
    </lineage>
</organism>
<keyword evidence="6" id="KW-0238">DNA-binding</keyword>
<dbReference type="EMBL" id="UYRT01081906">
    <property type="protein sequence ID" value="VDN25165.1"/>
    <property type="molecule type" value="Genomic_DNA"/>
</dbReference>
<evidence type="ECO:0000256" key="7">
    <source>
        <dbReference type="ARBA" id="ARBA00023242"/>
    </source>
</evidence>
<keyword evidence="7" id="KW-0539">Nucleus</keyword>
<dbReference type="WBParaSite" id="GPUH_0001501701-mRNA-1">
    <property type="protein sequence ID" value="GPUH_0001501701-mRNA-1"/>
    <property type="gene ID" value="GPUH_0001501701"/>
</dbReference>
<dbReference type="GO" id="GO:0016887">
    <property type="term" value="F:ATP hydrolysis activity"/>
    <property type="evidence" value="ECO:0007669"/>
    <property type="project" value="InterPro"/>
</dbReference>
<dbReference type="GO" id="GO:0005634">
    <property type="term" value="C:nucleus"/>
    <property type="evidence" value="ECO:0007669"/>
    <property type="project" value="UniProtKB-SubCell"/>
</dbReference>
<reference evidence="9 10" key="2">
    <citation type="submission" date="2018-11" db="EMBL/GenBank/DDBJ databases">
        <authorList>
            <consortium name="Pathogen Informatics"/>
        </authorList>
    </citation>
    <scope>NUCLEOTIDE SEQUENCE [LARGE SCALE GENOMIC DNA]</scope>
</reference>
<protein>
    <submittedName>
        <fullName evidence="11">SNF2_N domain-containing protein</fullName>
    </submittedName>
</protein>
<dbReference type="Pfam" id="PF00176">
    <property type="entry name" value="SNF2-rel_dom"/>
    <property type="match status" value="1"/>
</dbReference>
<keyword evidence="4" id="KW-0347">Helicase</keyword>
<feature type="domain" description="SNF2 N-terminal" evidence="8">
    <location>
        <begin position="52"/>
        <end position="220"/>
    </location>
</feature>
<keyword evidence="4" id="KW-0378">Hydrolase</keyword>
<dbReference type="GO" id="GO:0004386">
    <property type="term" value="F:helicase activity"/>
    <property type="evidence" value="ECO:0007669"/>
    <property type="project" value="UniProtKB-KW"/>
</dbReference>
<evidence type="ECO:0000313" key="10">
    <source>
        <dbReference type="Proteomes" id="UP000271098"/>
    </source>
</evidence>
<dbReference type="Gene3D" id="1.20.120.850">
    <property type="entry name" value="SWI2/SNF2 ATPases, N-terminal domain"/>
    <property type="match status" value="1"/>
</dbReference>
<proteinExistence type="inferred from homology"/>
<dbReference type="InterPro" id="IPR000330">
    <property type="entry name" value="SNF2_N"/>
</dbReference>
<dbReference type="GO" id="GO:0003677">
    <property type="term" value="F:DNA binding"/>
    <property type="evidence" value="ECO:0007669"/>
    <property type="project" value="UniProtKB-KW"/>
</dbReference>
<sequence>MFRLLVQVKPKKRIPARSNKKIEEVVDLEKEEMDALALNVAREALLNPGPDLVVCDEGHRIKNERTGIATALSAIRTRRRIVLTGYPLQNNLMEYFCMVDFVRPSYLGSRKEFSSMFEKPIKNGLCIDSTPSDIKIARQRTHVLVELLKGFVQRRTHHLLKSILPPSSEFVLLLRKSPIQRILYRAFLQYAHAEININGTAIFNPLKAFAVCSKIWNHPDILYEVFEKRKAEGEVEMGERNSQPPAPNVLTDSLSDPALSSTLIDPSTLPSALNDPATLQTSLDNFNYDSKSFFDEKFSAADLDTILQDTSGTSPLVEEACQMVPLCMSPLLLSHCSSSRSGMLLVKAGQFPPSSFPPNETFVTNDTRKTNTRGKQTATIASALLEELNLDKGIKYDWATFALHNYKIGIVENGFKMVVSLAIIEQAVMNGEKVLLFRLF</sequence>
<dbReference type="InterPro" id="IPR038718">
    <property type="entry name" value="SNF2-like_sf"/>
</dbReference>
<evidence type="ECO:0000256" key="4">
    <source>
        <dbReference type="ARBA" id="ARBA00022806"/>
    </source>
</evidence>
<comment type="subcellular location">
    <subcellularLocation>
        <location evidence="1">Nucleus</location>
    </subcellularLocation>
</comment>
<dbReference type="InterPro" id="IPR044574">
    <property type="entry name" value="ARIP4-like"/>
</dbReference>
<dbReference type="Proteomes" id="UP000271098">
    <property type="component" value="Unassembled WGS sequence"/>
</dbReference>
<dbReference type="AlphaFoldDB" id="A0A183E206"/>